<dbReference type="OrthoDB" id="3837989at2"/>
<reference evidence="2 3" key="1">
    <citation type="submission" date="2012-05" db="EMBL/GenBank/DDBJ databases">
        <authorList>
            <person name="Weinstock G."/>
            <person name="Sodergren E."/>
            <person name="Lobos E.A."/>
            <person name="Fulton L."/>
            <person name="Fulton R."/>
            <person name="Courtney L."/>
            <person name="Fronick C."/>
            <person name="O'Laughlin M."/>
            <person name="Godfrey J."/>
            <person name="Wilson R.M."/>
            <person name="Miner T."/>
            <person name="Farmer C."/>
            <person name="Delehaunty K."/>
            <person name="Cordes M."/>
            <person name="Minx P."/>
            <person name="Tomlinson C."/>
            <person name="Chen J."/>
            <person name="Wollam A."/>
            <person name="Pepin K.H."/>
            <person name="Bhonagiri V."/>
            <person name="Zhang X."/>
            <person name="Suruliraj S."/>
            <person name="Warren W."/>
            <person name="Mitreva M."/>
            <person name="Mardis E.R."/>
            <person name="Wilson R.K."/>
        </authorList>
    </citation>
    <scope>NUCLEOTIDE SEQUENCE [LARGE SCALE GENOMIC DNA]</scope>
    <source>
        <strain evidence="2 3">F0235</strain>
    </source>
</reference>
<evidence type="ECO:0008006" key="4">
    <source>
        <dbReference type="Google" id="ProtNLM"/>
    </source>
</evidence>
<feature type="transmembrane region" description="Helical" evidence="1">
    <location>
        <begin position="16"/>
        <end position="37"/>
    </location>
</feature>
<organism evidence="2 3">
    <name type="scientific">Corynebacterium durum F0235</name>
    <dbReference type="NCBI Taxonomy" id="1035195"/>
    <lineage>
        <taxon>Bacteria</taxon>
        <taxon>Bacillati</taxon>
        <taxon>Actinomycetota</taxon>
        <taxon>Actinomycetes</taxon>
        <taxon>Mycobacteriales</taxon>
        <taxon>Corynebacteriaceae</taxon>
        <taxon>Corynebacterium</taxon>
    </lineage>
</organism>
<name>L1MFK3_9CORY</name>
<comment type="caution">
    <text evidence="2">The sequence shown here is derived from an EMBL/GenBank/DDBJ whole genome shotgun (WGS) entry which is preliminary data.</text>
</comment>
<dbReference type="PATRIC" id="fig|1035195.3.peg.1460"/>
<evidence type="ECO:0000313" key="2">
    <source>
        <dbReference type="EMBL" id="EKX89716.1"/>
    </source>
</evidence>
<sequence length="433" mass="48514">MVAMLEKLGRKFRTQVWDYTLATSAVIVAAVGGVVATKVFELTKADSTIVILYASLVICLLMILSGVIVFGIRPHSLSKWGTGYYIGVLGVKMRDDHGSSFKKLIKGAGYQDYRALTHKLSLPGNHGFDWVDDINSIYQRMQDSMNEDDVSTGYLIVPNLLFPAAIAFGSQIYFPNDIELVEMPDDPKDRKDISADRWPRWSPFDMEKRIKDFDLGSDPKIFEILDCRVGESRDLSTEKPIFISAVECRSKTGVILVTVQNRLTGGGKLNLDNVFDVGHHFSLIPHGSFDDAKIISDDVSGKQLHQIYEVENPGGKTRTNNIHAEELLNDVLLLVARALQFRERMGDANIPIVLCARLPKTVSFELGQAFDLLNPGRDNSSLWENLVILNWERGGGVIGGRWRIARVHPSQKSLDEQYRQLERYGYVAPPIDD</sequence>
<dbReference type="STRING" id="1035195.HMPREF9997_01619"/>
<accession>L1MFK3</accession>
<gene>
    <name evidence="2" type="ORF">HMPREF9997_01619</name>
</gene>
<evidence type="ECO:0000313" key="3">
    <source>
        <dbReference type="Proteomes" id="UP000010445"/>
    </source>
</evidence>
<feature type="transmembrane region" description="Helical" evidence="1">
    <location>
        <begin position="49"/>
        <end position="72"/>
    </location>
</feature>
<dbReference type="RefSeq" id="WP_006063848.1">
    <property type="nucleotide sequence ID" value="NZ_KB290831.1"/>
</dbReference>
<keyword evidence="3" id="KW-1185">Reference proteome</keyword>
<protein>
    <recommendedName>
        <fullName evidence="4">SMODS-associated and fused to various effectors domain-containing protein</fullName>
    </recommendedName>
</protein>
<proteinExistence type="predicted"/>
<keyword evidence="1" id="KW-1133">Transmembrane helix</keyword>
<keyword evidence="1" id="KW-0812">Transmembrane</keyword>
<dbReference type="AlphaFoldDB" id="L1MFK3"/>
<dbReference type="Proteomes" id="UP000010445">
    <property type="component" value="Unassembled WGS sequence"/>
</dbReference>
<dbReference type="EMBL" id="AMEM01000022">
    <property type="protein sequence ID" value="EKX89716.1"/>
    <property type="molecule type" value="Genomic_DNA"/>
</dbReference>
<keyword evidence="1" id="KW-0472">Membrane</keyword>
<dbReference type="HOGENOM" id="CLU_632687_0_0_11"/>
<evidence type="ECO:0000256" key="1">
    <source>
        <dbReference type="SAM" id="Phobius"/>
    </source>
</evidence>
<dbReference type="eggNOG" id="ENOG5033M7M">
    <property type="taxonomic scope" value="Bacteria"/>
</dbReference>